<keyword evidence="7" id="KW-0460">Magnesium</keyword>
<dbReference type="InterPro" id="IPR027417">
    <property type="entry name" value="P-loop_NTPase"/>
</dbReference>
<evidence type="ECO:0000256" key="8">
    <source>
        <dbReference type="ARBA" id="ARBA00047386"/>
    </source>
</evidence>
<keyword evidence="6" id="KW-0067">ATP-binding</keyword>
<dbReference type="SUPFAM" id="SSF52540">
    <property type="entry name" value="P-loop containing nucleoside triphosphate hydrolases"/>
    <property type="match status" value="1"/>
</dbReference>
<name>A0A7R8WVX0_9CRUS</name>
<dbReference type="GO" id="GO:0005524">
    <property type="term" value="F:ATP binding"/>
    <property type="evidence" value="ECO:0007669"/>
    <property type="project" value="UniProtKB-KW"/>
</dbReference>
<evidence type="ECO:0000313" key="9">
    <source>
        <dbReference type="EMBL" id="CAD7235907.1"/>
    </source>
</evidence>
<protein>
    <submittedName>
        <fullName evidence="9">Uncharacterized protein</fullName>
    </submittedName>
</protein>
<evidence type="ECO:0000256" key="7">
    <source>
        <dbReference type="ARBA" id="ARBA00022842"/>
    </source>
</evidence>
<gene>
    <name evidence="9" type="ORF">CTOB1V02_LOCUS13722</name>
</gene>
<evidence type="ECO:0000256" key="1">
    <source>
        <dbReference type="ARBA" id="ARBA00022490"/>
    </source>
</evidence>
<evidence type="ECO:0000256" key="4">
    <source>
        <dbReference type="ARBA" id="ARBA00022741"/>
    </source>
</evidence>
<dbReference type="GO" id="GO:0009102">
    <property type="term" value="P:biotin biosynthetic process"/>
    <property type="evidence" value="ECO:0007669"/>
    <property type="project" value="UniProtKB-UniPathway"/>
</dbReference>
<accession>A0A7R8WVX0</accession>
<keyword evidence="5" id="KW-0093">Biotin biosynthesis</keyword>
<dbReference type="PANTHER" id="PTHR43210">
    <property type="entry name" value="DETHIOBIOTIN SYNTHETASE"/>
    <property type="match status" value="1"/>
</dbReference>
<keyword evidence="3" id="KW-0479">Metal-binding</keyword>
<dbReference type="AlphaFoldDB" id="A0A7R8WVX0"/>
<dbReference type="EMBL" id="OB675362">
    <property type="protein sequence ID" value="CAD7235907.1"/>
    <property type="molecule type" value="Genomic_DNA"/>
</dbReference>
<dbReference type="Pfam" id="PF13500">
    <property type="entry name" value="AAA_26"/>
    <property type="match status" value="1"/>
</dbReference>
<comment type="catalytic activity">
    <reaction evidence="8">
        <text>(7R,8S)-8-amino-7-(carboxyamino)nonanoate + ATP = (4R,5S)-dethiobiotin + ADP + phosphate + H(+)</text>
        <dbReference type="Rhea" id="RHEA:63684"/>
        <dbReference type="ChEBI" id="CHEBI:15378"/>
        <dbReference type="ChEBI" id="CHEBI:30616"/>
        <dbReference type="ChEBI" id="CHEBI:43474"/>
        <dbReference type="ChEBI" id="CHEBI:149470"/>
        <dbReference type="ChEBI" id="CHEBI:149473"/>
        <dbReference type="ChEBI" id="CHEBI:456216"/>
    </reaction>
</comment>
<dbReference type="GO" id="GO:0004141">
    <property type="term" value="F:dethiobiotin synthase activity"/>
    <property type="evidence" value="ECO:0007669"/>
    <property type="project" value="InterPro"/>
</dbReference>
<evidence type="ECO:0000256" key="3">
    <source>
        <dbReference type="ARBA" id="ARBA00022723"/>
    </source>
</evidence>
<keyword evidence="1" id="KW-0963">Cytoplasm</keyword>
<dbReference type="GO" id="GO:0005829">
    <property type="term" value="C:cytosol"/>
    <property type="evidence" value="ECO:0007669"/>
    <property type="project" value="TreeGrafter"/>
</dbReference>
<sequence length="198" mass="22246">MPELRELLGVSLRYLDPTKLGDTLVEGFDIQAQEECTDILCFSSGREVLRHIQATGVGCQNLSEDIIRHRKLMGIGLTEDDLKGTTCPYVFAKPCSPHLAASLEGKTIDPDIIIEATDILRKKYDFVVLEGVGGLMVPLRDDLFLVDYLKRVMTEDTRECIQRYLRQKGLAEDCVDMQRQKGNDIILPDFSALLDALQ</sequence>
<dbReference type="InterPro" id="IPR004472">
    <property type="entry name" value="DTB_synth_BioD"/>
</dbReference>
<dbReference type="OrthoDB" id="8300011at2759"/>
<dbReference type="Gene3D" id="3.40.50.300">
    <property type="entry name" value="P-loop containing nucleotide triphosphate hydrolases"/>
    <property type="match status" value="1"/>
</dbReference>
<evidence type="ECO:0000256" key="6">
    <source>
        <dbReference type="ARBA" id="ARBA00022840"/>
    </source>
</evidence>
<organism evidence="9">
    <name type="scientific">Cyprideis torosa</name>
    <dbReference type="NCBI Taxonomy" id="163714"/>
    <lineage>
        <taxon>Eukaryota</taxon>
        <taxon>Metazoa</taxon>
        <taxon>Ecdysozoa</taxon>
        <taxon>Arthropoda</taxon>
        <taxon>Crustacea</taxon>
        <taxon>Oligostraca</taxon>
        <taxon>Ostracoda</taxon>
        <taxon>Podocopa</taxon>
        <taxon>Podocopida</taxon>
        <taxon>Cytherocopina</taxon>
        <taxon>Cytheroidea</taxon>
        <taxon>Cytherideidae</taxon>
        <taxon>Cyprideis</taxon>
    </lineage>
</organism>
<dbReference type="PANTHER" id="PTHR43210:SF2">
    <property type="entry name" value="ATP-DEPENDENT DETHIOBIOTIN SYNTHETASE BIOD 2"/>
    <property type="match status" value="1"/>
</dbReference>
<evidence type="ECO:0000256" key="5">
    <source>
        <dbReference type="ARBA" id="ARBA00022756"/>
    </source>
</evidence>
<dbReference type="CDD" id="cd03109">
    <property type="entry name" value="DTBS"/>
    <property type="match status" value="1"/>
</dbReference>
<keyword evidence="2" id="KW-0436">Ligase</keyword>
<dbReference type="GO" id="GO:0000287">
    <property type="term" value="F:magnesium ion binding"/>
    <property type="evidence" value="ECO:0007669"/>
    <property type="project" value="InterPro"/>
</dbReference>
<dbReference type="UniPathway" id="UPA00078"/>
<keyword evidence="4" id="KW-0547">Nucleotide-binding</keyword>
<proteinExistence type="predicted"/>
<evidence type="ECO:0000256" key="2">
    <source>
        <dbReference type="ARBA" id="ARBA00022598"/>
    </source>
</evidence>
<reference evidence="9" key="1">
    <citation type="submission" date="2020-11" db="EMBL/GenBank/DDBJ databases">
        <authorList>
            <person name="Tran Van P."/>
        </authorList>
    </citation>
    <scope>NUCLEOTIDE SEQUENCE</scope>
</reference>